<evidence type="ECO:0000256" key="2">
    <source>
        <dbReference type="PIRSR" id="PIRSR006386-1"/>
    </source>
</evidence>
<dbReference type="InterPro" id="IPR051924">
    <property type="entry name" value="GST_Kappa/NadH"/>
</dbReference>
<name>A0A0C4Y420_9BURK</name>
<dbReference type="CDD" id="cd03022">
    <property type="entry name" value="DsbA_HCCA_Iso"/>
    <property type="match status" value="1"/>
</dbReference>
<protein>
    <recommendedName>
        <fullName evidence="1">2-hydroxychromene-2-carboxylate isomerase</fullName>
        <ecNumber evidence="1">5.99.1.4</ecNumber>
    </recommendedName>
</protein>
<feature type="active site" description="Nucleophile" evidence="2">
    <location>
        <position position="13"/>
    </location>
</feature>
<dbReference type="KEGG" id="cbw:RR42_m0195"/>
<dbReference type="PANTHER" id="PTHR42943:SF2">
    <property type="entry name" value="GLUTATHIONE S-TRANSFERASE KAPPA 1"/>
    <property type="match status" value="1"/>
</dbReference>
<reference evidence="4 5" key="1">
    <citation type="journal article" date="2015" name="Genome Announc.">
        <title>Complete Genome Sequence of Cupriavidus basilensis 4G11, Isolated from the Oak Ridge Field Research Center Site.</title>
        <authorList>
            <person name="Ray J."/>
            <person name="Waters R.J."/>
            <person name="Skerker J.M."/>
            <person name="Kuehl J.V."/>
            <person name="Price M.N."/>
            <person name="Huang J."/>
            <person name="Chakraborty R."/>
            <person name="Arkin A.P."/>
            <person name="Deutschbauer A."/>
        </authorList>
    </citation>
    <scope>NUCLEOTIDE SEQUENCE [LARGE SCALE GENOMIC DNA]</scope>
    <source>
        <strain evidence="4">4G11</strain>
    </source>
</reference>
<dbReference type="EMBL" id="CP010536">
    <property type="protein sequence ID" value="AJG17610.1"/>
    <property type="molecule type" value="Genomic_DNA"/>
</dbReference>
<evidence type="ECO:0000313" key="5">
    <source>
        <dbReference type="Proteomes" id="UP000031843"/>
    </source>
</evidence>
<evidence type="ECO:0000259" key="3">
    <source>
        <dbReference type="Pfam" id="PF01323"/>
    </source>
</evidence>
<organism evidence="4 5">
    <name type="scientific">Cupriavidus basilensis</name>
    <dbReference type="NCBI Taxonomy" id="68895"/>
    <lineage>
        <taxon>Bacteria</taxon>
        <taxon>Pseudomonadati</taxon>
        <taxon>Pseudomonadota</taxon>
        <taxon>Betaproteobacteria</taxon>
        <taxon>Burkholderiales</taxon>
        <taxon>Burkholderiaceae</taxon>
        <taxon>Cupriavidus</taxon>
    </lineage>
</organism>
<dbReference type="GO" id="GO:0018845">
    <property type="term" value="F:2-hydroxychromene-2-carboxylate isomerase activity"/>
    <property type="evidence" value="ECO:0007669"/>
    <property type="project" value="UniProtKB-UniRule"/>
</dbReference>
<dbReference type="OrthoDB" id="8560325at2"/>
<dbReference type="InterPro" id="IPR036249">
    <property type="entry name" value="Thioredoxin-like_sf"/>
</dbReference>
<dbReference type="GO" id="GO:1901170">
    <property type="term" value="P:naphthalene catabolic process"/>
    <property type="evidence" value="ECO:0007669"/>
    <property type="project" value="InterPro"/>
</dbReference>
<gene>
    <name evidence="4" type="ORF">RR42_m0195</name>
</gene>
<dbReference type="STRING" id="68895.RR42_m0195"/>
<comment type="catalytic activity">
    <reaction evidence="1">
        <text>2-hydroxychromene-2-carboxylate = (3E)-4-(2-hydroxyphenyl)-2-oxobut-3-enoate</text>
        <dbReference type="Rhea" id="RHEA:27401"/>
        <dbReference type="ChEBI" id="CHEBI:59350"/>
        <dbReference type="ChEBI" id="CHEBI:59353"/>
        <dbReference type="EC" id="5.99.1.4"/>
    </reaction>
</comment>
<dbReference type="AlphaFoldDB" id="A0A0C4Y420"/>
<dbReference type="GO" id="GO:0004602">
    <property type="term" value="F:glutathione peroxidase activity"/>
    <property type="evidence" value="ECO:0007669"/>
    <property type="project" value="TreeGrafter"/>
</dbReference>
<dbReference type="InterPro" id="IPR014440">
    <property type="entry name" value="HCCAis_GSTk"/>
</dbReference>
<accession>A0A0C4Y420</accession>
<dbReference type="PIRSF" id="PIRSF006386">
    <property type="entry name" value="HCCAis_GSTk"/>
    <property type="match status" value="1"/>
</dbReference>
<dbReference type="Gene3D" id="3.40.30.10">
    <property type="entry name" value="Glutaredoxin"/>
    <property type="match status" value="1"/>
</dbReference>
<evidence type="ECO:0000313" key="4">
    <source>
        <dbReference type="EMBL" id="AJG17610.1"/>
    </source>
</evidence>
<dbReference type="Pfam" id="PF01323">
    <property type="entry name" value="DSBA"/>
    <property type="match status" value="1"/>
</dbReference>
<dbReference type="RefSeq" id="WP_043342982.1">
    <property type="nucleotide sequence ID" value="NZ_CP010536.1"/>
</dbReference>
<proteinExistence type="inferred from homology"/>
<dbReference type="GO" id="GO:0006749">
    <property type="term" value="P:glutathione metabolic process"/>
    <property type="evidence" value="ECO:0007669"/>
    <property type="project" value="TreeGrafter"/>
</dbReference>
<dbReference type="GO" id="GO:0004364">
    <property type="term" value="F:glutathione transferase activity"/>
    <property type="evidence" value="ECO:0007669"/>
    <property type="project" value="TreeGrafter"/>
</dbReference>
<sequence length="229" mass="24689">MTNAIDWYFDPISPFAYLAFERLPRALPADVSVRYVPLLFAGLLRHWGNVGPAEIAPKRRFTFEHVAWIAHRDGTPLAMPAVHPFNPLPLLRLAVALELEGRLSHATLAPVFRFVWQQGHVPRQQAEFDALCGALGVPTAALAQDAVKARLRENGDEALARGVFGVPTAALQGDAEGLLFWGLDALDMLTARLAQDPFFASDAFRAAAALPVGAGRADAPAGNPAARGR</sequence>
<feature type="domain" description="DSBA-like thioredoxin" evidence="3">
    <location>
        <begin position="5"/>
        <end position="193"/>
    </location>
</feature>
<dbReference type="SUPFAM" id="SSF52833">
    <property type="entry name" value="Thioredoxin-like"/>
    <property type="match status" value="1"/>
</dbReference>
<keyword evidence="1 4" id="KW-0413">Isomerase</keyword>
<dbReference type="Proteomes" id="UP000031843">
    <property type="component" value="Chromosome main"/>
</dbReference>
<evidence type="ECO:0000256" key="1">
    <source>
        <dbReference type="PIRNR" id="PIRNR006386"/>
    </source>
</evidence>
<dbReference type="PANTHER" id="PTHR42943">
    <property type="entry name" value="GLUTATHIONE S-TRANSFERASE KAPPA"/>
    <property type="match status" value="1"/>
</dbReference>
<dbReference type="InterPro" id="IPR044087">
    <property type="entry name" value="NahD-like"/>
</dbReference>
<comment type="similarity">
    <text evidence="1">Belongs to the GST superfamily. NadH family.</text>
</comment>
<dbReference type="EC" id="5.99.1.4" evidence="1"/>
<dbReference type="InterPro" id="IPR001853">
    <property type="entry name" value="DSBA-like_thioredoxin_dom"/>
</dbReference>
<keyword evidence="5" id="KW-1185">Reference proteome</keyword>